<proteinExistence type="predicted"/>
<accession>A0A9Q8WIS8</accession>
<dbReference type="GeneID" id="73344436"/>
<name>A0A9Q8WIS8_9PEZI</name>
<dbReference type="Proteomes" id="UP000830671">
    <property type="component" value="Chromosome 5"/>
</dbReference>
<dbReference type="EMBL" id="CP019477">
    <property type="protein sequence ID" value="UQC84954.1"/>
    <property type="molecule type" value="Genomic_DNA"/>
</dbReference>
<organism evidence="2 3">
    <name type="scientific">Colletotrichum lupini</name>
    <dbReference type="NCBI Taxonomy" id="145971"/>
    <lineage>
        <taxon>Eukaryota</taxon>
        <taxon>Fungi</taxon>
        <taxon>Dikarya</taxon>
        <taxon>Ascomycota</taxon>
        <taxon>Pezizomycotina</taxon>
        <taxon>Sordariomycetes</taxon>
        <taxon>Hypocreomycetidae</taxon>
        <taxon>Glomerellales</taxon>
        <taxon>Glomerellaceae</taxon>
        <taxon>Colletotrichum</taxon>
        <taxon>Colletotrichum acutatum species complex</taxon>
    </lineage>
</organism>
<keyword evidence="3" id="KW-1185">Reference proteome</keyword>
<gene>
    <name evidence="2" type="ORF">CLUP02_10450</name>
</gene>
<keyword evidence="1" id="KW-0472">Membrane</keyword>
<keyword evidence="1" id="KW-1133">Transmembrane helix</keyword>
<reference evidence="2" key="1">
    <citation type="journal article" date="2021" name="Mol. Plant Microbe Interact.">
        <title>Complete Genome Sequence of the Plant-Pathogenic Fungus Colletotrichum lupini.</title>
        <authorList>
            <person name="Baroncelli R."/>
            <person name="Pensec F."/>
            <person name="Da Lio D."/>
            <person name="Boufleur T."/>
            <person name="Vicente I."/>
            <person name="Sarrocco S."/>
            <person name="Picot A."/>
            <person name="Baraldi E."/>
            <person name="Sukno S."/>
            <person name="Thon M."/>
            <person name="Le Floch G."/>
        </authorList>
    </citation>
    <scope>NUCLEOTIDE SEQUENCE</scope>
    <source>
        <strain evidence="2">IMI 504893</strain>
    </source>
</reference>
<dbReference type="RefSeq" id="XP_049146571.1">
    <property type="nucleotide sequence ID" value="XM_049289426.1"/>
</dbReference>
<evidence type="ECO:0000256" key="1">
    <source>
        <dbReference type="SAM" id="Phobius"/>
    </source>
</evidence>
<feature type="transmembrane region" description="Helical" evidence="1">
    <location>
        <begin position="168"/>
        <end position="186"/>
    </location>
</feature>
<dbReference type="AlphaFoldDB" id="A0A9Q8WIS8"/>
<keyword evidence="1" id="KW-0812">Transmembrane</keyword>
<protein>
    <submittedName>
        <fullName evidence="2">Uncharacterized protein</fullName>
    </submittedName>
</protein>
<dbReference type="KEGG" id="clup:CLUP02_10450"/>
<evidence type="ECO:0000313" key="3">
    <source>
        <dbReference type="Proteomes" id="UP000830671"/>
    </source>
</evidence>
<evidence type="ECO:0000313" key="2">
    <source>
        <dbReference type="EMBL" id="UQC84954.1"/>
    </source>
</evidence>
<sequence>MISCGYVGNLSILQLPFSPIGEIGFPHRSGPNEQAPRISRNKHSVHKEIASYGVEQNGRKWEDLQHYRGSAWTRPSFTHVDPAGWWPGLRSATISRMNLLTTHPSQRPIETTYGSTGLYYILFDSGISTTKEVASGSRIRNARVDLGEPGGPPTFHVLFRLNSLMRRAWAVPGLASSLLGSMLFFYF</sequence>